<dbReference type="InterPro" id="IPR001099">
    <property type="entry name" value="Chalcone/stilbene_synt_N"/>
</dbReference>
<proteinExistence type="inferred from homology"/>
<dbReference type="RefSeq" id="WP_378532703.1">
    <property type="nucleotide sequence ID" value="NZ_JBHSBH010000007.1"/>
</dbReference>
<evidence type="ECO:0000256" key="1">
    <source>
        <dbReference type="ARBA" id="ARBA00005531"/>
    </source>
</evidence>
<sequence length="374" mass="39447">MDARRPAAGRAAGRADEGERVEQARIAGIGVAFPPTVLVQRDVLGMLPEGHAHREVLRRVLAGSGIVRRRMVIDPRREDVSTWSTADRMRRFQQDALPLAVTAVSTALSRAAVDPRDVGMLCVVSSTGYGTPGVDTRLIRDLGMRPGTQRLAVGHMGCFAALPGLAACTDFVRGHARPAVLLNVELSSLHLQPPPWDVEQFVVNTLFGDAAVAMVVRADGRAEGVGPALRVLETASYTDHGHEDHMTWEVGDTGFLMGLSSKVPGLIAARLPEVVGGLLEPHGLTLGDVRWWAVHPGGPRIIDAAEEGLGLAPELTADSRRVLAEYGNCSSAGLPIVLAELLHTGAGAPVAGAHGVAMTFGPGLTLYTALLLGE</sequence>
<evidence type="ECO:0000313" key="5">
    <source>
        <dbReference type="EMBL" id="MFC3996551.1"/>
    </source>
</evidence>
<feature type="domain" description="Chalcone/stilbene synthase C-terminal" evidence="4">
    <location>
        <begin position="245"/>
        <end position="371"/>
    </location>
</feature>
<keyword evidence="6" id="KW-1185">Reference proteome</keyword>
<dbReference type="EMBL" id="JBHSBH010000007">
    <property type="protein sequence ID" value="MFC3996551.1"/>
    <property type="molecule type" value="Genomic_DNA"/>
</dbReference>
<dbReference type="Pfam" id="PF00195">
    <property type="entry name" value="Chal_sti_synt_N"/>
    <property type="match status" value="1"/>
</dbReference>
<evidence type="ECO:0000259" key="4">
    <source>
        <dbReference type="Pfam" id="PF02797"/>
    </source>
</evidence>
<evidence type="ECO:0000313" key="6">
    <source>
        <dbReference type="Proteomes" id="UP001595847"/>
    </source>
</evidence>
<organism evidence="5 6">
    <name type="scientific">Nocardiopsis sediminis</name>
    <dbReference type="NCBI Taxonomy" id="1778267"/>
    <lineage>
        <taxon>Bacteria</taxon>
        <taxon>Bacillati</taxon>
        <taxon>Actinomycetota</taxon>
        <taxon>Actinomycetes</taxon>
        <taxon>Streptosporangiales</taxon>
        <taxon>Nocardiopsidaceae</taxon>
        <taxon>Nocardiopsis</taxon>
    </lineage>
</organism>
<dbReference type="PIRSF" id="PIRSF000451">
    <property type="entry name" value="PKS_III"/>
    <property type="match status" value="1"/>
</dbReference>
<evidence type="ECO:0000259" key="3">
    <source>
        <dbReference type="Pfam" id="PF00195"/>
    </source>
</evidence>
<gene>
    <name evidence="5" type="ORF">ACFOVU_11545</name>
</gene>
<comment type="caution">
    <text evidence="5">The sequence shown here is derived from an EMBL/GenBank/DDBJ whole genome shotgun (WGS) entry which is preliminary data.</text>
</comment>
<evidence type="ECO:0000256" key="2">
    <source>
        <dbReference type="ARBA" id="ARBA00022679"/>
    </source>
</evidence>
<comment type="similarity">
    <text evidence="1">Belongs to the thiolase-like superfamily. Chalcone/stilbene synthases family.</text>
</comment>
<dbReference type="InterPro" id="IPR012328">
    <property type="entry name" value="Chalcone/stilbene_synt_C"/>
</dbReference>
<keyword evidence="2" id="KW-0808">Transferase</keyword>
<dbReference type="InterPro" id="IPR011141">
    <property type="entry name" value="Polyketide_synthase_type-III"/>
</dbReference>
<dbReference type="SUPFAM" id="SSF53901">
    <property type="entry name" value="Thiolase-like"/>
    <property type="match status" value="1"/>
</dbReference>
<dbReference type="CDD" id="cd00831">
    <property type="entry name" value="CHS_like"/>
    <property type="match status" value="1"/>
</dbReference>
<name>A0ABV8FNS2_9ACTN</name>
<dbReference type="InterPro" id="IPR016039">
    <property type="entry name" value="Thiolase-like"/>
</dbReference>
<dbReference type="Gene3D" id="3.40.47.10">
    <property type="match status" value="2"/>
</dbReference>
<dbReference type="Proteomes" id="UP001595847">
    <property type="component" value="Unassembled WGS sequence"/>
</dbReference>
<protein>
    <submittedName>
        <fullName evidence="5">Type III polyketide synthase</fullName>
    </submittedName>
</protein>
<dbReference type="PANTHER" id="PTHR11877">
    <property type="entry name" value="HYDROXYMETHYLGLUTARYL-COA SYNTHASE"/>
    <property type="match status" value="1"/>
</dbReference>
<accession>A0ABV8FNS2</accession>
<dbReference type="PANTHER" id="PTHR11877:SF46">
    <property type="entry name" value="TYPE III POLYKETIDE SYNTHASE A"/>
    <property type="match status" value="1"/>
</dbReference>
<feature type="domain" description="Chalcone/stilbene synthase N-terminal" evidence="3">
    <location>
        <begin position="24"/>
        <end position="219"/>
    </location>
</feature>
<reference evidence="6" key="1">
    <citation type="journal article" date="2019" name="Int. J. Syst. Evol. Microbiol.">
        <title>The Global Catalogue of Microorganisms (GCM) 10K type strain sequencing project: providing services to taxonomists for standard genome sequencing and annotation.</title>
        <authorList>
            <consortium name="The Broad Institute Genomics Platform"/>
            <consortium name="The Broad Institute Genome Sequencing Center for Infectious Disease"/>
            <person name="Wu L."/>
            <person name="Ma J."/>
        </authorList>
    </citation>
    <scope>NUCLEOTIDE SEQUENCE [LARGE SCALE GENOMIC DNA]</scope>
    <source>
        <strain evidence="6">TBRC 1826</strain>
    </source>
</reference>
<dbReference type="Pfam" id="PF02797">
    <property type="entry name" value="Chal_sti_synt_C"/>
    <property type="match status" value="1"/>
</dbReference>